<evidence type="ECO:0000256" key="1">
    <source>
        <dbReference type="ARBA" id="ARBA00007406"/>
    </source>
</evidence>
<evidence type="ECO:0000256" key="2">
    <source>
        <dbReference type="ARBA" id="ARBA00023002"/>
    </source>
</evidence>
<sequence length="341" mass="37206">MKIAINGFGRIGRAAFKAALQNKNLEVVGINDLMDNKTLTHLLKYDSVYGEYPKNVQGTKEGLKVDGKLYPVFEEKEPAKLPWQKLKVDVVLECTGRFTNKQEASAHLKAGAKKVIISAPAKDAVTQTLVLGTKETEDCVKKGKCDAVISMASCTTNCISPVIQVLESKFGVEKALMTTVHSYTADQNLVDGPHKDLRRARAAAYNIVPTSTGAAIATTKVVPTLENLFDGMAIRVPTICGSISDITAVLKRKKVTVKQVNDEFKKAVKNPLFKNILAVTNKPVVSSDIVGTFYSAIIDLELTKVIGGNLVKVFAWYDNEWAYSLRLAEMAEAVAKTINQK</sequence>
<accession>A0A1G1Y5I8</accession>
<keyword evidence="2 8" id="KW-0560">Oxidoreductase</keyword>
<dbReference type="InterPro" id="IPR036291">
    <property type="entry name" value="NAD(P)-bd_dom_sf"/>
</dbReference>
<protein>
    <recommendedName>
        <fullName evidence="8">Glyceraldehyde-3-phosphate dehydrogenase</fullName>
        <ecNumber evidence="8">1.2.1.-</ecNumber>
    </recommendedName>
</protein>
<dbReference type="GO" id="GO:0051287">
    <property type="term" value="F:NAD binding"/>
    <property type="evidence" value="ECO:0007669"/>
    <property type="project" value="InterPro"/>
</dbReference>
<dbReference type="InterPro" id="IPR020831">
    <property type="entry name" value="GlycerAld/Erythrose_P_DH"/>
</dbReference>
<organism evidence="10 11">
    <name type="scientific">Candidatus Buchananbacteria bacterium RIFCSPHIGHO2_02_FULL_38_8</name>
    <dbReference type="NCBI Taxonomy" id="1797538"/>
    <lineage>
        <taxon>Bacteria</taxon>
        <taxon>Candidatus Buchananiibacteriota</taxon>
    </lineage>
</organism>
<dbReference type="PRINTS" id="PR00078">
    <property type="entry name" value="G3PDHDRGNASE"/>
</dbReference>
<feature type="domain" description="Glyceraldehyde 3-phosphate dehydrogenase NAD(P) binding" evidence="9">
    <location>
        <begin position="1"/>
        <end position="154"/>
    </location>
</feature>
<dbReference type="PANTHER" id="PTHR43148">
    <property type="entry name" value="GLYCERALDEHYDE-3-PHOSPHATE DEHYDROGENASE 2"/>
    <property type="match status" value="1"/>
</dbReference>
<dbReference type="InterPro" id="IPR006424">
    <property type="entry name" value="Glyceraldehyde-3-P_DH_1"/>
</dbReference>
<dbReference type="SUPFAM" id="SSF51735">
    <property type="entry name" value="NAD(P)-binding Rossmann-fold domains"/>
    <property type="match status" value="1"/>
</dbReference>
<feature type="binding site" evidence="5">
    <location>
        <position position="32"/>
    </location>
    <ligand>
        <name>NAD(+)</name>
        <dbReference type="ChEBI" id="CHEBI:57540"/>
    </ligand>
</feature>
<evidence type="ECO:0000313" key="11">
    <source>
        <dbReference type="Proteomes" id="UP000178747"/>
    </source>
</evidence>
<dbReference type="GO" id="GO:0050661">
    <property type="term" value="F:NADP binding"/>
    <property type="evidence" value="ECO:0007669"/>
    <property type="project" value="InterPro"/>
</dbReference>
<dbReference type="PROSITE" id="PS00071">
    <property type="entry name" value="GAPDH"/>
    <property type="match status" value="1"/>
</dbReference>
<evidence type="ECO:0000256" key="8">
    <source>
        <dbReference type="RuleBase" id="RU361160"/>
    </source>
</evidence>
<comment type="caution">
    <text evidence="10">The sequence shown here is derived from an EMBL/GenBank/DDBJ whole genome shotgun (WGS) entry which is preliminary data.</text>
</comment>
<evidence type="ECO:0000259" key="9">
    <source>
        <dbReference type="SMART" id="SM00846"/>
    </source>
</evidence>
<dbReference type="InterPro" id="IPR020828">
    <property type="entry name" value="GlycerAld_3-P_DH_NAD(P)-bd"/>
</dbReference>
<dbReference type="NCBIfam" id="TIGR01534">
    <property type="entry name" value="GAPDH-I"/>
    <property type="match status" value="1"/>
</dbReference>
<dbReference type="EMBL" id="MHIH01000022">
    <property type="protein sequence ID" value="OGY47595.1"/>
    <property type="molecule type" value="Genomic_DNA"/>
</dbReference>
<dbReference type="InterPro" id="IPR020829">
    <property type="entry name" value="GlycerAld_3-P_DH_cat"/>
</dbReference>
<dbReference type="PIRSF" id="PIRSF000149">
    <property type="entry name" value="GAP_DH"/>
    <property type="match status" value="1"/>
</dbReference>
<feature type="binding site" evidence="4">
    <location>
        <position position="235"/>
    </location>
    <ligand>
        <name>D-glyceraldehyde 3-phosphate</name>
        <dbReference type="ChEBI" id="CHEBI:59776"/>
    </ligand>
</feature>
<dbReference type="SUPFAM" id="SSF55347">
    <property type="entry name" value="Glyceraldehyde-3-phosphate dehydrogenase-like, C-terminal domain"/>
    <property type="match status" value="1"/>
</dbReference>
<dbReference type="FunFam" id="3.40.50.720:FF:000001">
    <property type="entry name" value="Glyceraldehyde-3-phosphate dehydrogenase"/>
    <property type="match status" value="1"/>
</dbReference>
<dbReference type="AlphaFoldDB" id="A0A1G1Y5I8"/>
<evidence type="ECO:0000313" key="10">
    <source>
        <dbReference type="EMBL" id="OGY47595.1"/>
    </source>
</evidence>
<feature type="binding site" evidence="5">
    <location>
        <position position="118"/>
    </location>
    <ligand>
        <name>NAD(+)</name>
        <dbReference type="ChEBI" id="CHEBI:57540"/>
    </ligand>
</feature>
<dbReference type="GO" id="GO:0016620">
    <property type="term" value="F:oxidoreductase activity, acting on the aldehyde or oxo group of donors, NAD or NADP as acceptor"/>
    <property type="evidence" value="ECO:0007669"/>
    <property type="project" value="InterPro"/>
</dbReference>
<feature type="binding site" evidence="4">
    <location>
        <begin position="212"/>
        <end position="213"/>
    </location>
    <ligand>
        <name>D-glyceraldehyde 3-phosphate</name>
        <dbReference type="ChEBI" id="CHEBI:59776"/>
    </ligand>
</feature>
<feature type="binding site" evidence="5">
    <location>
        <begin position="10"/>
        <end position="11"/>
    </location>
    <ligand>
        <name>NAD(+)</name>
        <dbReference type="ChEBI" id="CHEBI:57540"/>
    </ligand>
</feature>
<feature type="binding site" evidence="5">
    <location>
        <position position="319"/>
    </location>
    <ligand>
        <name>NAD(+)</name>
        <dbReference type="ChEBI" id="CHEBI:57540"/>
    </ligand>
</feature>
<gene>
    <name evidence="10" type="ORF">A3J62_00165</name>
</gene>
<dbReference type="InterPro" id="IPR020830">
    <property type="entry name" value="GlycerAld_3-P_DH_AS"/>
</dbReference>
<dbReference type="SMART" id="SM00846">
    <property type="entry name" value="Gp_dh_N"/>
    <property type="match status" value="1"/>
</dbReference>
<evidence type="ECO:0000256" key="7">
    <source>
        <dbReference type="RuleBase" id="RU000397"/>
    </source>
</evidence>
<feature type="active site" description="Nucleophile" evidence="3">
    <location>
        <position position="154"/>
    </location>
</feature>
<evidence type="ECO:0000256" key="3">
    <source>
        <dbReference type="PIRSR" id="PIRSR000149-1"/>
    </source>
</evidence>
<dbReference type="CDD" id="cd05214">
    <property type="entry name" value="GAPDH_I_N"/>
    <property type="match status" value="1"/>
</dbReference>
<evidence type="ECO:0000256" key="6">
    <source>
        <dbReference type="PIRSR" id="PIRSR000149-4"/>
    </source>
</evidence>
<dbReference type="Gene3D" id="3.30.360.10">
    <property type="entry name" value="Dihydrodipicolinate Reductase, domain 2"/>
    <property type="match status" value="1"/>
</dbReference>
<keyword evidence="5" id="KW-0520">NAD</keyword>
<keyword evidence="5" id="KW-0547">Nucleotide-binding</keyword>
<reference evidence="10 11" key="1">
    <citation type="journal article" date="2016" name="Nat. Commun.">
        <title>Thousands of microbial genomes shed light on interconnected biogeochemical processes in an aquifer system.</title>
        <authorList>
            <person name="Anantharaman K."/>
            <person name="Brown C.T."/>
            <person name="Hug L.A."/>
            <person name="Sharon I."/>
            <person name="Castelle C.J."/>
            <person name="Probst A.J."/>
            <person name="Thomas B.C."/>
            <person name="Singh A."/>
            <person name="Wilkins M.J."/>
            <person name="Karaoz U."/>
            <person name="Brodie E.L."/>
            <person name="Williams K.H."/>
            <person name="Hubbard S.S."/>
            <person name="Banfield J.F."/>
        </authorList>
    </citation>
    <scope>NUCLEOTIDE SEQUENCE [LARGE SCALE GENOMIC DNA]</scope>
</reference>
<dbReference type="FunFam" id="3.30.360.10:FF:000002">
    <property type="entry name" value="Glyceraldehyde-3-phosphate dehydrogenase"/>
    <property type="match status" value="1"/>
</dbReference>
<evidence type="ECO:0000256" key="5">
    <source>
        <dbReference type="PIRSR" id="PIRSR000149-3"/>
    </source>
</evidence>
<dbReference type="CDD" id="cd18126">
    <property type="entry name" value="GAPDH_I_C"/>
    <property type="match status" value="1"/>
</dbReference>
<evidence type="ECO:0000256" key="4">
    <source>
        <dbReference type="PIRSR" id="PIRSR000149-2"/>
    </source>
</evidence>
<feature type="site" description="Activates thiol group during catalysis" evidence="6">
    <location>
        <position position="181"/>
    </location>
</feature>
<name>A0A1G1Y5I8_9BACT</name>
<feature type="binding site" evidence="4">
    <location>
        <position position="184"/>
    </location>
    <ligand>
        <name>D-glyceraldehyde 3-phosphate</name>
        <dbReference type="ChEBI" id="CHEBI:59776"/>
    </ligand>
</feature>
<dbReference type="Proteomes" id="UP000178747">
    <property type="component" value="Unassembled WGS sequence"/>
</dbReference>
<dbReference type="Gene3D" id="3.40.50.720">
    <property type="entry name" value="NAD(P)-binding Rossmann-like Domain"/>
    <property type="match status" value="1"/>
</dbReference>
<feature type="binding site" evidence="4">
    <location>
        <begin position="153"/>
        <end position="155"/>
    </location>
    <ligand>
        <name>D-glyceraldehyde 3-phosphate</name>
        <dbReference type="ChEBI" id="CHEBI:59776"/>
    </ligand>
</feature>
<dbReference type="EC" id="1.2.1.-" evidence="8"/>
<dbReference type="Pfam" id="PF00044">
    <property type="entry name" value="Gp_dh_N"/>
    <property type="match status" value="1"/>
</dbReference>
<dbReference type="Pfam" id="PF02800">
    <property type="entry name" value="Gp_dh_C"/>
    <property type="match status" value="1"/>
</dbReference>
<comment type="similarity">
    <text evidence="1 7">Belongs to the glyceraldehyde-3-phosphate dehydrogenase family.</text>
</comment>
<dbReference type="GO" id="GO:0006006">
    <property type="term" value="P:glucose metabolic process"/>
    <property type="evidence" value="ECO:0007669"/>
    <property type="project" value="InterPro"/>
</dbReference>
<proteinExistence type="inferred from homology"/>